<dbReference type="Proteomes" id="UP001221757">
    <property type="component" value="Unassembled WGS sequence"/>
</dbReference>
<feature type="transmembrane region" description="Helical" evidence="2">
    <location>
        <begin position="78"/>
        <end position="98"/>
    </location>
</feature>
<keyword evidence="2" id="KW-1133">Transmembrane helix</keyword>
<feature type="region of interest" description="Disordered" evidence="1">
    <location>
        <begin position="144"/>
        <end position="194"/>
    </location>
</feature>
<feature type="transmembrane region" description="Helical" evidence="2">
    <location>
        <begin position="48"/>
        <end position="66"/>
    </location>
</feature>
<dbReference type="EMBL" id="JARKIE010000124">
    <property type="protein sequence ID" value="KAJ7680039.1"/>
    <property type="molecule type" value="Genomic_DNA"/>
</dbReference>
<gene>
    <name evidence="3" type="ORF">B0H17DRAFT_74222</name>
</gene>
<dbReference type="GO" id="GO:0071782">
    <property type="term" value="C:endoplasmic reticulum tubular network"/>
    <property type="evidence" value="ECO:0007669"/>
    <property type="project" value="TreeGrafter"/>
</dbReference>
<evidence type="ECO:0000313" key="4">
    <source>
        <dbReference type="Proteomes" id="UP001221757"/>
    </source>
</evidence>
<evidence type="ECO:0000313" key="3">
    <source>
        <dbReference type="EMBL" id="KAJ7680039.1"/>
    </source>
</evidence>
<reference evidence="3" key="1">
    <citation type="submission" date="2023-03" db="EMBL/GenBank/DDBJ databases">
        <title>Massive genome expansion in bonnet fungi (Mycena s.s.) driven by repeated elements and novel gene families across ecological guilds.</title>
        <authorList>
            <consortium name="Lawrence Berkeley National Laboratory"/>
            <person name="Harder C.B."/>
            <person name="Miyauchi S."/>
            <person name="Viragh M."/>
            <person name="Kuo A."/>
            <person name="Thoen E."/>
            <person name="Andreopoulos B."/>
            <person name="Lu D."/>
            <person name="Skrede I."/>
            <person name="Drula E."/>
            <person name="Henrissat B."/>
            <person name="Morin E."/>
            <person name="Kohler A."/>
            <person name="Barry K."/>
            <person name="LaButti K."/>
            <person name="Morin E."/>
            <person name="Salamov A."/>
            <person name="Lipzen A."/>
            <person name="Mereny Z."/>
            <person name="Hegedus B."/>
            <person name="Baldrian P."/>
            <person name="Stursova M."/>
            <person name="Weitz H."/>
            <person name="Taylor A."/>
            <person name="Grigoriev I.V."/>
            <person name="Nagy L.G."/>
            <person name="Martin F."/>
            <person name="Kauserud H."/>
        </authorList>
    </citation>
    <scope>NUCLEOTIDE SEQUENCE</scope>
    <source>
        <strain evidence="3">CBHHK067</strain>
    </source>
</reference>
<dbReference type="InterPro" id="IPR040115">
    <property type="entry name" value="Lnp"/>
</dbReference>
<organism evidence="3 4">
    <name type="scientific">Mycena rosella</name>
    <name type="common">Pink bonnet</name>
    <name type="synonym">Agaricus rosellus</name>
    <dbReference type="NCBI Taxonomy" id="1033263"/>
    <lineage>
        <taxon>Eukaryota</taxon>
        <taxon>Fungi</taxon>
        <taxon>Dikarya</taxon>
        <taxon>Basidiomycota</taxon>
        <taxon>Agaricomycotina</taxon>
        <taxon>Agaricomycetes</taxon>
        <taxon>Agaricomycetidae</taxon>
        <taxon>Agaricales</taxon>
        <taxon>Marasmiineae</taxon>
        <taxon>Mycenaceae</taxon>
        <taxon>Mycena</taxon>
    </lineage>
</organism>
<keyword evidence="2" id="KW-0472">Membrane</keyword>
<proteinExistence type="predicted"/>
<evidence type="ECO:0000256" key="1">
    <source>
        <dbReference type="SAM" id="MobiDB-lite"/>
    </source>
</evidence>
<dbReference type="PANTHER" id="PTHR22166:SF12">
    <property type="entry name" value="ENDOPLASMIC RETICULUM JUNCTION FORMATION PROTEIN LUNAPARK"/>
    <property type="match status" value="1"/>
</dbReference>
<comment type="caution">
    <text evidence="3">The sequence shown here is derived from an EMBL/GenBank/DDBJ whole genome shotgun (WGS) entry which is preliminary data.</text>
</comment>
<sequence>MSFLWRLFRASPPADDYESVLAALALDIAQRQSALAALRARERHASTLVTLYALAVWAAYLAVWYFGFVAGVRGMERALRALPVVVGPILIFFIRRIVQIWYSFRVNVEEKPLQSLLKQQRAKVEEIKKKTNFYSTRELLERYDGSAPNSPQRPGPASVLSVSQNGRPGAASASAAPSSSQQPGSQQQHPAQPAERKWFDALVVLLVGAADAGAGAGGGGSRRGRSTR</sequence>
<evidence type="ECO:0008006" key="5">
    <source>
        <dbReference type="Google" id="ProtNLM"/>
    </source>
</evidence>
<protein>
    <recommendedName>
        <fullName evidence="5">Endoplasmic reticulum junction formation protein lunapark</fullName>
    </recommendedName>
</protein>
<dbReference type="AlphaFoldDB" id="A0AAD7GBW8"/>
<feature type="compositionally biased region" description="Low complexity" evidence="1">
    <location>
        <begin position="168"/>
        <end position="193"/>
    </location>
</feature>
<dbReference type="PANTHER" id="PTHR22166">
    <property type="entry name" value="ENDOPLASMIC RETICULUM JUNCTION FORMATION PROTEIN LUNAPARK"/>
    <property type="match status" value="1"/>
</dbReference>
<name>A0AAD7GBW8_MYCRO</name>
<dbReference type="GO" id="GO:0071786">
    <property type="term" value="P:endoplasmic reticulum tubular network organization"/>
    <property type="evidence" value="ECO:0007669"/>
    <property type="project" value="InterPro"/>
</dbReference>
<keyword evidence="2" id="KW-0812">Transmembrane</keyword>
<accession>A0AAD7GBW8</accession>
<keyword evidence="4" id="KW-1185">Reference proteome</keyword>
<evidence type="ECO:0000256" key="2">
    <source>
        <dbReference type="SAM" id="Phobius"/>
    </source>
</evidence>